<dbReference type="Pfam" id="PF09596">
    <property type="entry name" value="MamL-1"/>
    <property type="match status" value="1"/>
</dbReference>
<dbReference type="Gene3D" id="6.10.250.970">
    <property type="match status" value="1"/>
</dbReference>
<dbReference type="GO" id="GO:0045944">
    <property type="term" value="P:positive regulation of transcription by RNA polymerase II"/>
    <property type="evidence" value="ECO:0007669"/>
    <property type="project" value="InterPro"/>
</dbReference>
<comment type="similarity">
    <text evidence="2">Belongs to the mastermind family.</text>
</comment>
<evidence type="ECO:0000313" key="6">
    <source>
        <dbReference type="EMBL" id="KAK8375408.1"/>
    </source>
</evidence>
<name>A0AAW0SJQ2_SCYPA</name>
<dbReference type="InterPro" id="IPR046370">
    <property type="entry name" value="MAML_N_sf"/>
</dbReference>
<feature type="region of interest" description="Disordered" evidence="4">
    <location>
        <begin position="105"/>
        <end position="207"/>
    </location>
</feature>
<proteinExistence type="inferred from homology"/>
<dbReference type="GO" id="GO:0003713">
    <property type="term" value="F:transcription coactivator activity"/>
    <property type="evidence" value="ECO:0007669"/>
    <property type="project" value="InterPro"/>
</dbReference>
<sequence>MAAALEYTPPPWDGGQSGLHWLFLCGSRHSATVAGVGGGTALAGGAAPDNMADFQQGRQVVVDRLKRRLSHYRQNHNSVTSRFDTSIQTLYTDQSKQTLLLKQRHIESKAKKTNKKTTENKKQDNSSLLATMGQSKMLARGHDQTTSSGETHENEPATKKQRLNNGAPPHGGPLHGNPSHAGGPPPPHGAGLHPGASQSSGSTGDIGDLQMAQQLPNIKKTDSPVPLGAAVSTANGPPVDEVKKEQQDLDINILEEFDDFSNLGDMDDIGINFDQFMSDLDFDNMKTENSNSGLADLVKEESVDNLFENEPSSVSSDSGVASGNANSQSPQVNMSKSGGTPTTSASPVFHPVPGDTPRVPYLHPTYLFSSNFIQSHIHLHHLQLPNSILCS</sequence>
<evidence type="ECO:0000256" key="4">
    <source>
        <dbReference type="SAM" id="MobiDB-lite"/>
    </source>
</evidence>
<dbReference type="AlphaFoldDB" id="A0AAW0SJQ2"/>
<feature type="compositionally biased region" description="Basic and acidic residues" evidence="4">
    <location>
        <begin position="105"/>
        <end position="124"/>
    </location>
</feature>
<dbReference type="GO" id="GO:0007219">
    <property type="term" value="P:Notch signaling pathway"/>
    <property type="evidence" value="ECO:0007669"/>
    <property type="project" value="InterPro"/>
</dbReference>
<gene>
    <name evidence="6" type="ORF">O3P69_008328</name>
</gene>
<feature type="compositionally biased region" description="Polar residues" evidence="4">
    <location>
        <begin position="125"/>
        <end position="134"/>
    </location>
</feature>
<evidence type="ECO:0000259" key="5">
    <source>
        <dbReference type="SMART" id="SM01275"/>
    </source>
</evidence>
<evidence type="ECO:0000256" key="1">
    <source>
        <dbReference type="ARBA" id="ARBA00004123"/>
    </source>
</evidence>
<feature type="region of interest" description="Disordered" evidence="4">
    <location>
        <begin position="307"/>
        <end position="352"/>
    </location>
</feature>
<evidence type="ECO:0000256" key="3">
    <source>
        <dbReference type="ARBA" id="ARBA00023242"/>
    </source>
</evidence>
<dbReference type="EMBL" id="JARAKH010000049">
    <property type="protein sequence ID" value="KAK8375408.1"/>
    <property type="molecule type" value="Genomic_DNA"/>
</dbReference>
<dbReference type="GO" id="GO:0016607">
    <property type="term" value="C:nuclear speck"/>
    <property type="evidence" value="ECO:0007669"/>
    <property type="project" value="InterPro"/>
</dbReference>
<feature type="domain" description="Neurogenic mastermind-like N-terminal" evidence="5">
    <location>
        <begin position="56"/>
        <end position="115"/>
    </location>
</feature>
<feature type="compositionally biased region" description="Polar residues" evidence="4">
    <location>
        <begin position="328"/>
        <end position="346"/>
    </location>
</feature>
<evidence type="ECO:0000313" key="7">
    <source>
        <dbReference type="Proteomes" id="UP001487740"/>
    </source>
</evidence>
<organism evidence="6 7">
    <name type="scientific">Scylla paramamosain</name>
    <name type="common">Mud crab</name>
    <dbReference type="NCBI Taxonomy" id="85552"/>
    <lineage>
        <taxon>Eukaryota</taxon>
        <taxon>Metazoa</taxon>
        <taxon>Ecdysozoa</taxon>
        <taxon>Arthropoda</taxon>
        <taxon>Crustacea</taxon>
        <taxon>Multicrustacea</taxon>
        <taxon>Malacostraca</taxon>
        <taxon>Eumalacostraca</taxon>
        <taxon>Eucarida</taxon>
        <taxon>Decapoda</taxon>
        <taxon>Pleocyemata</taxon>
        <taxon>Brachyura</taxon>
        <taxon>Eubrachyura</taxon>
        <taxon>Portunoidea</taxon>
        <taxon>Portunidae</taxon>
        <taxon>Portuninae</taxon>
        <taxon>Scylla</taxon>
    </lineage>
</organism>
<keyword evidence="7" id="KW-1185">Reference proteome</keyword>
<dbReference type="Proteomes" id="UP001487740">
    <property type="component" value="Unassembled WGS sequence"/>
</dbReference>
<dbReference type="SMART" id="SM01275">
    <property type="entry name" value="MamL-1"/>
    <property type="match status" value="1"/>
</dbReference>
<keyword evidence="3" id="KW-0539">Nucleus</keyword>
<comment type="subcellular location">
    <subcellularLocation>
        <location evidence="1">Nucleus</location>
    </subcellularLocation>
</comment>
<evidence type="ECO:0000256" key="2">
    <source>
        <dbReference type="ARBA" id="ARBA00008081"/>
    </source>
</evidence>
<comment type="caution">
    <text evidence="6">The sequence shown here is derived from an EMBL/GenBank/DDBJ whole genome shotgun (WGS) entry which is preliminary data.</text>
</comment>
<feature type="compositionally biased region" description="Low complexity" evidence="4">
    <location>
        <begin position="312"/>
        <end position="327"/>
    </location>
</feature>
<dbReference type="InterPro" id="IPR019082">
    <property type="entry name" value="Mastermind-like_N"/>
</dbReference>
<accession>A0AAW0SJQ2</accession>
<reference evidence="6 7" key="1">
    <citation type="submission" date="2023-03" db="EMBL/GenBank/DDBJ databases">
        <title>High-quality genome of Scylla paramamosain provides insights in environmental adaptation.</title>
        <authorList>
            <person name="Zhang L."/>
        </authorList>
    </citation>
    <scope>NUCLEOTIDE SEQUENCE [LARGE SCALE GENOMIC DNA]</scope>
    <source>
        <strain evidence="6">LZ_2023a</strain>
        <tissue evidence="6">Muscle</tissue>
    </source>
</reference>
<feature type="region of interest" description="Disordered" evidence="4">
    <location>
        <begin position="219"/>
        <end position="244"/>
    </location>
</feature>
<protein>
    <recommendedName>
        <fullName evidence="5">Neurogenic mastermind-like N-terminal domain-containing protein</fullName>
    </recommendedName>
</protein>